<dbReference type="Proteomes" id="UP000593577">
    <property type="component" value="Unassembled WGS sequence"/>
</dbReference>
<gene>
    <name evidence="1" type="ORF">Goari_023588</name>
</gene>
<protein>
    <submittedName>
        <fullName evidence="1">Uncharacterized protein</fullName>
    </submittedName>
</protein>
<dbReference type="EMBL" id="JABFAA010000005">
    <property type="protein sequence ID" value="MBA0681812.1"/>
    <property type="molecule type" value="Genomic_DNA"/>
</dbReference>
<comment type="caution">
    <text evidence="1">The sequence shown here is derived from an EMBL/GenBank/DDBJ whole genome shotgun (WGS) entry which is preliminary data.</text>
</comment>
<name>A0A7J8X3N3_GOSAI</name>
<keyword evidence="2" id="KW-1185">Reference proteome</keyword>
<sequence length="147" mass="16985">MHCRFSRIRREANNVAYQMVKAGFNSANIQFWVEEVPDRMIDLTHNMFACLVSGALRSLKCFQMKGKEISRVWLNGVSIPGLMRESLGKGASQVSTVLCLQCFGFPRLMPSFLCRFVLPPQHYIEPFFLSNIFEPDWILFQKCIIDK</sequence>
<dbReference type="AlphaFoldDB" id="A0A7J8X3N3"/>
<evidence type="ECO:0000313" key="2">
    <source>
        <dbReference type="Proteomes" id="UP000593577"/>
    </source>
</evidence>
<organism evidence="1 2">
    <name type="scientific">Gossypium aridum</name>
    <name type="common">American cotton</name>
    <name type="synonym">Erioxylum aridum</name>
    <dbReference type="NCBI Taxonomy" id="34290"/>
    <lineage>
        <taxon>Eukaryota</taxon>
        <taxon>Viridiplantae</taxon>
        <taxon>Streptophyta</taxon>
        <taxon>Embryophyta</taxon>
        <taxon>Tracheophyta</taxon>
        <taxon>Spermatophyta</taxon>
        <taxon>Magnoliopsida</taxon>
        <taxon>eudicotyledons</taxon>
        <taxon>Gunneridae</taxon>
        <taxon>Pentapetalae</taxon>
        <taxon>rosids</taxon>
        <taxon>malvids</taxon>
        <taxon>Malvales</taxon>
        <taxon>Malvaceae</taxon>
        <taxon>Malvoideae</taxon>
        <taxon>Gossypium</taxon>
    </lineage>
</organism>
<evidence type="ECO:0000313" key="1">
    <source>
        <dbReference type="EMBL" id="MBA0681812.1"/>
    </source>
</evidence>
<reference evidence="1 2" key="1">
    <citation type="journal article" date="2019" name="Genome Biol. Evol.">
        <title>Insights into the evolution of the New World diploid cottons (Gossypium, subgenus Houzingenia) based on genome sequencing.</title>
        <authorList>
            <person name="Grover C.E."/>
            <person name="Arick M.A. 2nd"/>
            <person name="Thrash A."/>
            <person name="Conover J.L."/>
            <person name="Sanders W.S."/>
            <person name="Peterson D.G."/>
            <person name="Frelichowski J.E."/>
            <person name="Scheffler J.A."/>
            <person name="Scheffler B.E."/>
            <person name="Wendel J.F."/>
        </authorList>
    </citation>
    <scope>NUCLEOTIDE SEQUENCE [LARGE SCALE GENOMIC DNA]</scope>
    <source>
        <strain evidence="1">185</strain>
        <tissue evidence="1">Leaf</tissue>
    </source>
</reference>
<accession>A0A7J8X3N3</accession>
<proteinExistence type="predicted"/>